<reference evidence="1" key="1">
    <citation type="submission" date="2015-08" db="UniProtKB">
        <authorList>
            <consortium name="WormBaseParasite"/>
        </authorList>
    </citation>
    <scope>IDENTIFICATION</scope>
</reference>
<dbReference type="WBParaSite" id="SSTP_0000359500.1">
    <property type="protein sequence ID" value="SSTP_0000359500.1"/>
    <property type="gene ID" value="SSTP_0000359500"/>
</dbReference>
<accession>A0A0K0E273</accession>
<organism evidence="1">
    <name type="scientific">Strongyloides stercoralis</name>
    <name type="common">Threadworm</name>
    <dbReference type="NCBI Taxonomy" id="6248"/>
    <lineage>
        <taxon>Eukaryota</taxon>
        <taxon>Metazoa</taxon>
        <taxon>Ecdysozoa</taxon>
        <taxon>Nematoda</taxon>
        <taxon>Chromadorea</taxon>
        <taxon>Rhabditida</taxon>
        <taxon>Tylenchina</taxon>
        <taxon>Panagrolaimomorpha</taxon>
        <taxon>Strongyloidoidea</taxon>
        <taxon>Strongyloididae</taxon>
        <taxon>Strongyloides</taxon>
    </lineage>
</organism>
<protein>
    <submittedName>
        <fullName evidence="1">Secreted protein</fullName>
    </submittedName>
</protein>
<dbReference type="AlphaFoldDB" id="A0A0K0E273"/>
<sequence>MSRKTFTKVLSYFVLIVLTFGILTITNIEAASYGEYLISLNNVQKRSPSMMKWYSNSKRGGDLCGCNMGCFYRSFGACSACCSLGI</sequence>
<proteinExistence type="predicted"/>
<evidence type="ECO:0000313" key="1">
    <source>
        <dbReference type="WBParaSite" id="SSTP_0000359500.1"/>
    </source>
</evidence>
<name>A0A0K0E273_STRER</name>